<dbReference type="AlphaFoldDB" id="A0A1W0E999"/>
<dbReference type="Proteomes" id="UP000192758">
    <property type="component" value="Unassembled WGS sequence"/>
</dbReference>
<dbReference type="GO" id="GO:0005509">
    <property type="term" value="F:calcium ion binding"/>
    <property type="evidence" value="ECO:0007669"/>
    <property type="project" value="InterPro"/>
</dbReference>
<organism evidence="3 4">
    <name type="scientific">Ecytonucleospora hepatopenaei</name>
    <dbReference type="NCBI Taxonomy" id="646526"/>
    <lineage>
        <taxon>Eukaryota</taxon>
        <taxon>Fungi</taxon>
        <taxon>Fungi incertae sedis</taxon>
        <taxon>Microsporidia</taxon>
        <taxon>Enterocytozoonidae</taxon>
        <taxon>Ecytonucleospora</taxon>
    </lineage>
</organism>
<accession>A0A1W0E999</accession>
<evidence type="ECO:0000313" key="2">
    <source>
        <dbReference type="EMBL" id="OQS53393.1"/>
    </source>
</evidence>
<dbReference type="VEuPathDB" id="MicrosporidiaDB:EHP00_1619"/>
<dbReference type="PANTHER" id="PTHR46971">
    <property type="entry name" value="CALCINEURIN B SUBUNIT (PROTEIN PHOSPHATASE 2B REGULATORY SUBUNIT)-LIKE PROTEIN"/>
    <property type="match status" value="1"/>
</dbReference>
<dbReference type="STRING" id="646526.A0A1W0E999"/>
<dbReference type="Gene3D" id="1.10.238.10">
    <property type="entry name" value="EF-hand"/>
    <property type="match status" value="2"/>
</dbReference>
<keyword evidence="4" id="KW-1185">Reference proteome</keyword>
<dbReference type="InterPro" id="IPR002048">
    <property type="entry name" value="EF_hand_dom"/>
</dbReference>
<evidence type="ECO:0000313" key="4">
    <source>
        <dbReference type="Proteomes" id="UP000192758"/>
    </source>
</evidence>
<evidence type="ECO:0000259" key="1">
    <source>
        <dbReference type="PROSITE" id="PS50222"/>
    </source>
</evidence>
<dbReference type="VEuPathDB" id="MicrosporidiaDB:EHP00_2606"/>
<name>A0A1W0E999_9MICR</name>
<dbReference type="SUPFAM" id="SSF47473">
    <property type="entry name" value="EF-hand"/>
    <property type="match status" value="1"/>
</dbReference>
<protein>
    <submittedName>
        <fullName evidence="2">Calcineurin, b sub</fullName>
    </submittedName>
    <submittedName>
        <fullName evidence="3">CnbB</fullName>
    </submittedName>
</protein>
<dbReference type="EMBL" id="MNPJ01000038">
    <property type="protein sequence ID" value="OQS53393.1"/>
    <property type="molecule type" value="Genomic_DNA"/>
</dbReference>
<proteinExistence type="predicted"/>
<dbReference type="EMBL" id="MNPJ01000002">
    <property type="protein sequence ID" value="OQS55796.1"/>
    <property type="molecule type" value="Genomic_DNA"/>
</dbReference>
<comment type="caution">
    <text evidence="3">The sequence shown here is derived from an EMBL/GenBank/DDBJ whole genome shotgun (WGS) entry which is preliminary data.</text>
</comment>
<dbReference type="PROSITE" id="PS50222">
    <property type="entry name" value="EF_HAND_2"/>
    <property type="match status" value="2"/>
</dbReference>
<dbReference type="OrthoDB" id="191686at2759"/>
<dbReference type="Pfam" id="PF13499">
    <property type="entry name" value="EF-hand_7"/>
    <property type="match status" value="1"/>
</dbReference>
<gene>
    <name evidence="3" type="primary">cnbB</name>
    <name evidence="3" type="ORF">EHP00_1619</name>
    <name evidence="2" type="ORF">EHP00_2606</name>
</gene>
<feature type="domain" description="EF-hand" evidence="1">
    <location>
        <begin position="133"/>
        <end position="168"/>
    </location>
</feature>
<dbReference type="PANTHER" id="PTHR46971:SF1">
    <property type="entry name" value="CALCINEURIN B SUBUNIT (PROTEIN PHOSPHATASE 2B REGULATORY SUBUNIT)-LIKE PROTEIN"/>
    <property type="match status" value="1"/>
</dbReference>
<sequence length="199" mass="24248">MFNFFLDKLNDEEIEYLVSNTVFCKEEILYLFDRFVYLDKYKAGHLTYAEFEMIPEFSSNPLKTLILNYIEENVLEYEKMNFAYFLDFMRIFHIKTEQTKRINFLFSLFDLNKDHKLCYGVLKEIQRLLGLPENKEEIEEVLKLYDLGQKGYLDVFDFTRMYNEDSYFDNLMVINFKNNIPKTERRATLWDIFWNTSND</sequence>
<evidence type="ECO:0000313" key="3">
    <source>
        <dbReference type="EMBL" id="OQS55796.1"/>
    </source>
</evidence>
<feature type="domain" description="EF-hand" evidence="1">
    <location>
        <begin position="97"/>
        <end position="132"/>
    </location>
</feature>
<dbReference type="InterPro" id="IPR011992">
    <property type="entry name" value="EF-hand-dom_pair"/>
</dbReference>
<reference evidence="3 4" key="1">
    <citation type="journal article" date="2017" name="Environ. Microbiol.">
        <title>Decay of the glycolytic pathway and adaptation to intranuclear parasitism within Enterocytozoonidae microsporidia.</title>
        <authorList>
            <person name="Wiredu Boakye D."/>
            <person name="Jaroenlak P."/>
            <person name="Prachumwat A."/>
            <person name="Williams T.A."/>
            <person name="Bateman K.S."/>
            <person name="Itsathitphaisarn O."/>
            <person name="Sritunyalucksana K."/>
            <person name="Paszkiewicz K.H."/>
            <person name="Moore K.A."/>
            <person name="Stentiford G.D."/>
            <person name="Williams B.A."/>
        </authorList>
    </citation>
    <scope>NUCLEOTIDE SEQUENCE [LARGE SCALE GENOMIC DNA]</scope>
    <source>
        <strain evidence="3 4">TH1</strain>
    </source>
</reference>